<comment type="caution">
    <text evidence="1">The sequence shown here is derived from an EMBL/GenBank/DDBJ whole genome shotgun (WGS) entry which is preliminary data.</text>
</comment>
<keyword evidence="2" id="KW-1185">Reference proteome</keyword>
<dbReference type="InParanoid" id="A0A317ZKV7"/>
<evidence type="ECO:0000313" key="1">
    <source>
        <dbReference type="EMBL" id="PXA04449.1"/>
    </source>
</evidence>
<protein>
    <submittedName>
        <fullName evidence="1">Uncharacterized protein</fullName>
    </submittedName>
</protein>
<name>A0A317ZKV7_9BACT</name>
<evidence type="ECO:0000313" key="2">
    <source>
        <dbReference type="Proteomes" id="UP000247099"/>
    </source>
</evidence>
<organism evidence="1 2">
    <name type="scientific">Coraliomargarita sinensis</name>
    <dbReference type="NCBI Taxonomy" id="2174842"/>
    <lineage>
        <taxon>Bacteria</taxon>
        <taxon>Pseudomonadati</taxon>
        <taxon>Verrucomicrobiota</taxon>
        <taxon>Opitutia</taxon>
        <taxon>Puniceicoccales</taxon>
        <taxon>Coraliomargaritaceae</taxon>
        <taxon>Coraliomargarita</taxon>
    </lineage>
</organism>
<accession>A0A317ZKV7</accession>
<dbReference type="EMBL" id="QHJQ01000004">
    <property type="protein sequence ID" value="PXA04449.1"/>
    <property type="molecule type" value="Genomic_DNA"/>
</dbReference>
<reference evidence="1 2" key="1">
    <citation type="submission" date="2018-05" db="EMBL/GenBank/DDBJ databases">
        <title>Coraliomargarita sinensis sp. nov., isolated from a marine solar saltern.</title>
        <authorList>
            <person name="Zhou L.Y."/>
        </authorList>
    </citation>
    <scope>NUCLEOTIDE SEQUENCE [LARGE SCALE GENOMIC DNA]</scope>
    <source>
        <strain evidence="1 2">WN38</strain>
    </source>
</reference>
<sequence length="70" mass="7917">MNKDQIRQFLKVATGAEPPQDGLSIRKALAGLDAIAKEEALPRDLAHYLSRRSYMKALEWLENPDMPHEA</sequence>
<dbReference type="OrthoDB" id="199870at2"/>
<proteinExistence type="predicted"/>
<dbReference type="Proteomes" id="UP000247099">
    <property type="component" value="Unassembled WGS sequence"/>
</dbReference>
<dbReference type="RefSeq" id="WP_110130899.1">
    <property type="nucleotide sequence ID" value="NZ_QHJQ01000004.1"/>
</dbReference>
<gene>
    <name evidence="1" type="ORF">DDZ13_07935</name>
</gene>
<dbReference type="AlphaFoldDB" id="A0A317ZKV7"/>